<dbReference type="Proteomes" id="UP000002218">
    <property type="component" value="Chromosome"/>
</dbReference>
<feature type="region of interest" description="Disordered" evidence="7">
    <location>
        <begin position="551"/>
        <end position="574"/>
    </location>
</feature>
<evidence type="ECO:0000259" key="9">
    <source>
        <dbReference type="PROSITE" id="PS50850"/>
    </source>
</evidence>
<dbReference type="HOGENOM" id="CLU_000960_28_2_11"/>
<feature type="transmembrane region" description="Helical" evidence="8">
    <location>
        <begin position="166"/>
        <end position="186"/>
    </location>
</feature>
<evidence type="ECO:0000256" key="1">
    <source>
        <dbReference type="ARBA" id="ARBA00004651"/>
    </source>
</evidence>
<feature type="transmembrane region" description="Helical" evidence="8">
    <location>
        <begin position="334"/>
        <end position="352"/>
    </location>
</feature>
<dbReference type="Gene3D" id="1.20.1720.10">
    <property type="entry name" value="Multidrug resistance protein D"/>
    <property type="match status" value="1"/>
</dbReference>
<feature type="region of interest" description="Disordered" evidence="7">
    <location>
        <begin position="1"/>
        <end position="24"/>
    </location>
</feature>
<feature type="compositionally biased region" description="Basic and acidic residues" evidence="7">
    <location>
        <begin position="616"/>
        <end position="626"/>
    </location>
</feature>
<feature type="transmembrane region" description="Helical" evidence="8">
    <location>
        <begin position="364"/>
        <end position="387"/>
    </location>
</feature>
<dbReference type="CDD" id="cd17321">
    <property type="entry name" value="MFS_MMR_MDR_like"/>
    <property type="match status" value="1"/>
</dbReference>
<keyword evidence="6 8" id="KW-0472">Membrane</keyword>
<feature type="region of interest" description="Disordered" evidence="7">
    <location>
        <begin position="586"/>
        <end position="626"/>
    </location>
</feature>
<feature type="transmembrane region" description="Helical" evidence="8">
    <location>
        <begin position="132"/>
        <end position="157"/>
    </location>
</feature>
<keyword evidence="11" id="KW-1185">Reference proteome</keyword>
<dbReference type="PANTHER" id="PTHR42718:SF42">
    <property type="entry name" value="EXPORT PROTEIN"/>
    <property type="match status" value="1"/>
</dbReference>
<comment type="subcellular location">
    <subcellularLocation>
        <location evidence="1">Cell membrane</location>
        <topology evidence="1">Multi-pass membrane protein</topology>
    </subcellularLocation>
</comment>
<keyword evidence="4 8" id="KW-0812">Transmembrane</keyword>
<dbReference type="STRING" id="479431.Namu_3997"/>
<dbReference type="InParanoid" id="C8XHI6"/>
<feature type="transmembrane region" description="Helical" evidence="8">
    <location>
        <begin position="305"/>
        <end position="328"/>
    </location>
</feature>
<feature type="transmembrane region" description="Helical" evidence="8">
    <location>
        <begin position="517"/>
        <end position="540"/>
    </location>
</feature>
<dbReference type="Pfam" id="PF07690">
    <property type="entry name" value="MFS_1"/>
    <property type="match status" value="1"/>
</dbReference>
<dbReference type="GO" id="GO:0005886">
    <property type="term" value="C:plasma membrane"/>
    <property type="evidence" value="ECO:0007669"/>
    <property type="project" value="UniProtKB-SubCell"/>
</dbReference>
<dbReference type="KEGG" id="nml:Namu_3997"/>
<dbReference type="OrthoDB" id="9781469at2"/>
<evidence type="ECO:0000256" key="6">
    <source>
        <dbReference type="ARBA" id="ARBA00023136"/>
    </source>
</evidence>
<evidence type="ECO:0000256" key="3">
    <source>
        <dbReference type="ARBA" id="ARBA00022475"/>
    </source>
</evidence>
<dbReference type="AlphaFoldDB" id="C8XHI6"/>
<keyword evidence="5 8" id="KW-1133">Transmembrane helix</keyword>
<dbReference type="InterPro" id="IPR011701">
    <property type="entry name" value="MFS"/>
</dbReference>
<evidence type="ECO:0000256" key="8">
    <source>
        <dbReference type="SAM" id="Phobius"/>
    </source>
</evidence>
<name>C8XHI6_NAKMY</name>
<dbReference type="eggNOG" id="COG0477">
    <property type="taxonomic scope" value="Bacteria"/>
</dbReference>
<evidence type="ECO:0000256" key="2">
    <source>
        <dbReference type="ARBA" id="ARBA00022448"/>
    </source>
</evidence>
<feature type="transmembrane region" description="Helical" evidence="8">
    <location>
        <begin position="41"/>
        <end position="59"/>
    </location>
</feature>
<dbReference type="RefSeq" id="WP_015749114.1">
    <property type="nucleotide sequence ID" value="NC_013235.1"/>
</dbReference>
<dbReference type="eggNOG" id="COG2211">
    <property type="taxonomic scope" value="Bacteria"/>
</dbReference>
<feature type="transmembrane region" description="Helical" evidence="8">
    <location>
        <begin position="393"/>
        <end position="412"/>
    </location>
</feature>
<evidence type="ECO:0000256" key="4">
    <source>
        <dbReference type="ARBA" id="ARBA00022692"/>
    </source>
</evidence>
<dbReference type="EMBL" id="CP001737">
    <property type="protein sequence ID" value="ACV80289.1"/>
    <property type="molecule type" value="Genomic_DNA"/>
</dbReference>
<feature type="domain" description="Major facilitator superfamily (MFS) profile" evidence="9">
    <location>
        <begin position="41"/>
        <end position="544"/>
    </location>
</feature>
<dbReference type="NCBIfam" id="TIGR00711">
    <property type="entry name" value="efflux_EmrB"/>
    <property type="match status" value="1"/>
</dbReference>
<keyword evidence="3" id="KW-1003">Cell membrane</keyword>
<feature type="transmembrane region" description="Helical" evidence="8">
    <location>
        <begin position="107"/>
        <end position="126"/>
    </location>
</feature>
<feature type="transmembrane region" description="Helical" evidence="8">
    <location>
        <begin position="79"/>
        <end position="98"/>
    </location>
</feature>
<evidence type="ECO:0000313" key="11">
    <source>
        <dbReference type="Proteomes" id="UP000002218"/>
    </source>
</evidence>
<dbReference type="PROSITE" id="PS50850">
    <property type="entry name" value="MFS"/>
    <property type="match status" value="1"/>
</dbReference>
<protein>
    <submittedName>
        <fullName evidence="10">Drug resistance transporter, EmrB/QacA subfamily</fullName>
    </submittedName>
</protein>
<dbReference type="PANTHER" id="PTHR42718">
    <property type="entry name" value="MAJOR FACILITATOR SUPERFAMILY MULTIDRUG TRANSPORTER MFSC"/>
    <property type="match status" value="1"/>
</dbReference>
<dbReference type="Gene3D" id="1.20.1250.20">
    <property type="entry name" value="MFS general substrate transporter like domains"/>
    <property type="match status" value="1"/>
</dbReference>
<feature type="transmembrane region" description="Helical" evidence="8">
    <location>
        <begin position="267"/>
        <end position="284"/>
    </location>
</feature>
<organism evidence="10 11">
    <name type="scientific">Nakamurella multipartita (strain ATCC 700099 / DSM 44233 / CIP 104796 / JCM 9543 / NBRC 105858 / Y-104)</name>
    <name type="common">Microsphaera multipartita</name>
    <dbReference type="NCBI Taxonomy" id="479431"/>
    <lineage>
        <taxon>Bacteria</taxon>
        <taxon>Bacillati</taxon>
        <taxon>Actinomycetota</taxon>
        <taxon>Actinomycetes</taxon>
        <taxon>Nakamurellales</taxon>
        <taxon>Nakamurellaceae</taxon>
        <taxon>Nakamurella</taxon>
    </lineage>
</organism>
<dbReference type="GO" id="GO:0022857">
    <property type="term" value="F:transmembrane transporter activity"/>
    <property type="evidence" value="ECO:0007669"/>
    <property type="project" value="InterPro"/>
</dbReference>
<dbReference type="InterPro" id="IPR036259">
    <property type="entry name" value="MFS_trans_sf"/>
</dbReference>
<keyword evidence="2" id="KW-0813">Transport</keyword>
<evidence type="ECO:0000256" key="5">
    <source>
        <dbReference type="ARBA" id="ARBA00022989"/>
    </source>
</evidence>
<accession>C8XHI6</accession>
<feature type="transmembrane region" description="Helical" evidence="8">
    <location>
        <begin position="237"/>
        <end position="255"/>
    </location>
</feature>
<evidence type="ECO:0000256" key="7">
    <source>
        <dbReference type="SAM" id="MobiDB-lite"/>
    </source>
</evidence>
<dbReference type="InterPro" id="IPR020846">
    <property type="entry name" value="MFS_dom"/>
</dbReference>
<reference evidence="10 11" key="2">
    <citation type="journal article" date="2010" name="Stand. Genomic Sci.">
        <title>Complete genome sequence of Nakamurella multipartita type strain (Y-104).</title>
        <authorList>
            <person name="Tice H."/>
            <person name="Mayilraj S."/>
            <person name="Sims D."/>
            <person name="Lapidus A."/>
            <person name="Nolan M."/>
            <person name="Lucas S."/>
            <person name="Glavina Del Rio T."/>
            <person name="Copeland A."/>
            <person name="Cheng J.F."/>
            <person name="Meincke L."/>
            <person name="Bruce D."/>
            <person name="Goodwin L."/>
            <person name="Pitluck S."/>
            <person name="Ivanova N."/>
            <person name="Mavromatis K."/>
            <person name="Ovchinnikova G."/>
            <person name="Pati A."/>
            <person name="Chen A."/>
            <person name="Palaniappan K."/>
            <person name="Land M."/>
            <person name="Hauser L."/>
            <person name="Chang Y.J."/>
            <person name="Jeffries C.D."/>
            <person name="Detter J.C."/>
            <person name="Brettin T."/>
            <person name="Rohde M."/>
            <person name="Goker M."/>
            <person name="Bristow J."/>
            <person name="Eisen J.A."/>
            <person name="Markowitz V."/>
            <person name="Hugenholtz P."/>
            <person name="Kyrpides N.C."/>
            <person name="Klenk H.P."/>
            <person name="Chen F."/>
        </authorList>
    </citation>
    <scope>NUCLEOTIDE SEQUENCE [LARGE SCALE GENOMIC DNA]</scope>
    <source>
        <strain evidence="11">ATCC 700099 / DSM 44233 / CIP 104796 / JCM 9543 / NBRC 105858 / Y-104</strain>
    </source>
</reference>
<gene>
    <name evidence="10" type="ordered locus">Namu_3997</name>
</gene>
<dbReference type="InterPro" id="IPR004638">
    <property type="entry name" value="EmrB-like"/>
</dbReference>
<feature type="compositionally biased region" description="Low complexity" evidence="7">
    <location>
        <begin position="564"/>
        <end position="574"/>
    </location>
</feature>
<feature type="transmembrane region" description="Helical" evidence="8">
    <location>
        <begin position="206"/>
        <end position="225"/>
    </location>
</feature>
<reference evidence="11" key="1">
    <citation type="submission" date="2009-09" db="EMBL/GenBank/DDBJ databases">
        <title>The complete genome of Nakamurella multipartita DSM 44233.</title>
        <authorList>
            <consortium name="US DOE Joint Genome Institute (JGI-PGF)"/>
            <person name="Lucas S."/>
            <person name="Copeland A."/>
            <person name="Lapidus A."/>
            <person name="Glavina del Rio T."/>
            <person name="Dalin E."/>
            <person name="Tice H."/>
            <person name="Bruce D."/>
            <person name="Goodwin L."/>
            <person name="Pitluck S."/>
            <person name="Kyrpides N."/>
            <person name="Mavromatis K."/>
            <person name="Ivanova N."/>
            <person name="Ovchinnikova G."/>
            <person name="Sims D."/>
            <person name="Meincke L."/>
            <person name="Brettin T."/>
            <person name="Detter J.C."/>
            <person name="Han C."/>
            <person name="Larimer F."/>
            <person name="Land M."/>
            <person name="Hauser L."/>
            <person name="Markowitz V."/>
            <person name="Cheng J.-F."/>
            <person name="Hugenholtz P."/>
            <person name="Woyke T."/>
            <person name="Wu D."/>
            <person name="Klenk H.-P."/>
            <person name="Eisen J.A."/>
        </authorList>
    </citation>
    <scope>NUCLEOTIDE SEQUENCE [LARGE SCALE GENOMIC DNA]</scope>
    <source>
        <strain evidence="11">ATCC 700099 / DSM 44233 / CIP 104796 / JCM 9543 / NBRC 105858 / Y-104</strain>
    </source>
</reference>
<feature type="compositionally biased region" description="Low complexity" evidence="7">
    <location>
        <begin position="599"/>
        <end position="611"/>
    </location>
</feature>
<evidence type="ECO:0000313" key="10">
    <source>
        <dbReference type="EMBL" id="ACV80289.1"/>
    </source>
</evidence>
<dbReference type="SUPFAM" id="SSF103473">
    <property type="entry name" value="MFS general substrate transporter"/>
    <property type="match status" value="1"/>
</dbReference>
<sequence precursor="true">MSDAPATVPSSGPSSGPSGATGAPPAAAAGQAGFYPKRWKALSVLVVGLLVVILDNTILNVALKTIQIDLDATQNELVWAINAYSLAFAALLFTWGVLGDRFGRKRILLIGLVLFGFASALCAFASTPGQLIAFRALMGVGGASVMPISLSIITVIFPPQERGRAIGVWSAAVGAAVAIGPVLGGLLLEHPNWFNWLTGNDWGSVFFINVPVVIVGIIGIVILVPETKNEHPGRLDPVGLVLSVAGLFTVVYGIQNASEVGWASPSTWGFALLGLAILAVFVLYEHRSTHPSIDLSLFRIRSFSVPLTGVTLAFAAMQGTLLFLTFYYQIVRGWSPLQAGLLVLPFAVGQLLGAPRSAGMVKRFGARVVIPVGLAFAAAGMVFFSVVTPDTPVWMLVVLGVVFGFGLGNTIAPSTTRMTLATPPARSGSGSAVQNTVRQVGAVFGVAILSSIVTTVYSNNITPLLEGRGLPSAAFDAATESIGGTNEVADRLAASGAVPPQAIAQLRQASIDSFMPALHTATLFSVGLLLIALIIVVVWLPTKAQAAAWGAPSARPSAPPAAPPAADAVPDQAPVAATAPVPVAVSAATTGGGRHAAPDEAPAGPPAGAHAVGRHARTEDGGTEGR</sequence>
<proteinExistence type="predicted"/>